<feature type="transmembrane region" description="Helical" evidence="1">
    <location>
        <begin position="89"/>
        <end position="109"/>
    </location>
</feature>
<evidence type="ECO:0000313" key="2">
    <source>
        <dbReference type="EMBL" id="KQD21054.1"/>
    </source>
</evidence>
<dbReference type="Proteomes" id="UP000269597">
    <property type="component" value="Unassembled WGS sequence"/>
</dbReference>
<reference evidence="2 4" key="1">
    <citation type="submission" date="2015-10" db="EMBL/GenBank/DDBJ databases">
        <title>The utility of whole genome sequencing in characterizing Acinetobacter epidemiology and analyzing hospital outbreaks.</title>
        <authorList>
            <person name="Ozer E.A."/>
            <person name="Fitzpatrick M.A."/>
            <person name="Hauser A.R."/>
        </authorList>
    </citation>
    <scope>NUCLEOTIDE SEQUENCE [LARGE SCALE GENOMIC DNA]</scope>
    <source>
        <strain evidence="2 4">ABBL059</strain>
    </source>
</reference>
<reference evidence="3 5" key="2">
    <citation type="submission" date="2018-10" db="EMBL/GenBank/DDBJ databases">
        <title>GWAS and RNA-Seq identify cryptic mechanisms of antimicrobial resistance in Acinetobacter baumannii.</title>
        <authorList>
            <person name="Sahl J.W."/>
        </authorList>
    </citation>
    <scope>NUCLEOTIDE SEQUENCE [LARGE SCALE GENOMIC DNA]</scope>
    <source>
        <strain evidence="3 5">TG31299</strain>
    </source>
</reference>
<feature type="transmembrane region" description="Helical" evidence="1">
    <location>
        <begin position="55"/>
        <end position="82"/>
    </location>
</feature>
<dbReference type="Proteomes" id="UP000051322">
    <property type="component" value="Unassembled WGS sequence"/>
</dbReference>
<dbReference type="RefSeq" id="WP_000517302.1">
    <property type="nucleotide sequence ID" value="NZ_JAHKSB010000071.1"/>
</dbReference>
<evidence type="ECO:0000313" key="5">
    <source>
        <dbReference type="Proteomes" id="UP000269597"/>
    </source>
</evidence>
<name>A0A3R9SXX0_ACIBA</name>
<comment type="caution">
    <text evidence="3">The sequence shown here is derived from an EMBL/GenBank/DDBJ whole genome shotgun (WGS) entry which is preliminary data.</text>
</comment>
<dbReference type="EMBL" id="RFBY01000076">
    <property type="protein sequence ID" value="RSP70985.1"/>
    <property type="molecule type" value="Genomic_DNA"/>
</dbReference>
<sequence length="143" mass="16019">MGKLLSNFINKQADILVLKLSVIFIFVLFGTYKWFDFEVVALEPILSKSWLSILYTLFGHYGASYFLGVVENITFIALIIGFFKPKIGLIGDLLVILTGITTLSIIPQLGHIDSFIIKDVLLVGAGLVLLKFDLKLIYHNKLL</sequence>
<accession>A0A3R9SXX0</accession>
<evidence type="ECO:0000313" key="4">
    <source>
        <dbReference type="Proteomes" id="UP000051322"/>
    </source>
</evidence>
<dbReference type="AlphaFoldDB" id="A0A3R9SXX0"/>
<protein>
    <submittedName>
        <fullName evidence="3">DUF417 family protein</fullName>
    </submittedName>
</protein>
<keyword evidence="1" id="KW-0472">Membrane</keyword>
<organism evidence="3 5">
    <name type="scientific">Acinetobacter baumannii</name>
    <dbReference type="NCBI Taxonomy" id="470"/>
    <lineage>
        <taxon>Bacteria</taxon>
        <taxon>Pseudomonadati</taxon>
        <taxon>Pseudomonadota</taxon>
        <taxon>Gammaproteobacteria</taxon>
        <taxon>Moraxellales</taxon>
        <taxon>Moraxellaceae</taxon>
        <taxon>Acinetobacter</taxon>
        <taxon>Acinetobacter calcoaceticus/baumannii complex</taxon>
    </lineage>
</organism>
<proteinExistence type="predicted"/>
<evidence type="ECO:0000256" key="1">
    <source>
        <dbReference type="SAM" id="Phobius"/>
    </source>
</evidence>
<dbReference type="InterPro" id="IPR007339">
    <property type="entry name" value="RclC-like"/>
</dbReference>
<gene>
    <name evidence="2" type="ORF">APD06_07860</name>
    <name evidence="3" type="ORF">EA722_16810</name>
</gene>
<keyword evidence="1" id="KW-1133">Transmembrane helix</keyword>
<keyword evidence="1" id="KW-0812">Transmembrane</keyword>
<dbReference type="EMBL" id="LLFE01000030">
    <property type="protein sequence ID" value="KQD21054.1"/>
    <property type="molecule type" value="Genomic_DNA"/>
</dbReference>
<dbReference type="Pfam" id="PF04224">
    <property type="entry name" value="DUF417"/>
    <property type="match status" value="1"/>
</dbReference>
<feature type="transmembrane region" description="Helical" evidence="1">
    <location>
        <begin position="16"/>
        <end position="35"/>
    </location>
</feature>
<evidence type="ECO:0000313" key="3">
    <source>
        <dbReference type="EMBL" id="RSP70985.1"/>
    </source>
</evidence>